<organism evidence="3 4">
    <name type="scientific">Cytobacillus dafuensis</name>
    <name type="common">Bacillus dafuensis</name>
    <dbReference type="NCBI Taxonomy" id="1742359"/>
    <lineage>
        <taxon>Bacteria</taxon>
        <taxon>Bacillati</taxon>
        <taxon>Bacillota</taxon>
        <taxon>Bacilli</taxon>
        <taxon>Bacillales</taxon>
        <taxon>Bacillaceae</taxon>
        <taxon>Cytobacillus</taxon>
    </lineage>
</organism>
<dbReference type="OrthoDB" id="371054at2"/>
<keyword evidence="1" id="KW-0812">Transmembrane</keyword>
<dbReference type="KEGG" id="bda:FSZ17_13100"/>
<protein>
    <submittedName>
        <fullName evidence="3">CPBP family intramembrane metalloprotease</fullName>
    </submittedName>
</protein>
<feature type="transmembrane region" description="Helical" evidence="1">
    <location>
        <begin position="92"/>
        <end position="112"/>
    </location>
</feature>
<sequence length="239" mass="27025">MNLFWKILGLELLLVFFYTANGVYSSIEAPSSPFLQFIGLVPLALGILIYLVVRKKWSHYFFDGLKNFQFVLISPLILVLLIILIGNKGLDVSSISNLVSMLIMQVLVVGLIEETFFRGFMLRMLMSIGVKKAVIISSLLFGITHALQLISGQSVEDTILQIVYAILVGFVLSLLIIHTQSIIITIAFHGLNNFLNFMGKQEGNTIFAYSIIVVLFMYTIYLWKRIDKIEIKQDCQSVF</sequence>
<evidence type="ECO:0000256" key="1">
    <source>
        <dbReference type="SAM" id="Phobius"/>
    </source>
</evidence>
<keyword evidence="1" id="KW-0472">Membrane</keyword>
<dbReference type="GO" id="GO:0008237">
    <property type="term" value="F:metallopeptidase activity"/>
    <property type="evidence" value="ECO:0007669"/>
    <property type="project" value="UniProtKB-KW"/>
</dbReference>
<feature type="transmembrane region" description="Helical" evidence="1">
    <location>
        <begin position="162"/>
        <end position="191"/>
    </location>
</feature>
<gene>
    <name evidence="3" type="ORF">FSZ17_13100</name>
</gene>
<feature type="domain" description="CAAX prenyl protease 2/Lysostaphin resistance protein A-like" evidence="2">
    <location>
        <begin position="97"/>
        <end position="195"/>
    </location>
</feature>
<proteinExistence type="predicted"/>
<keyword evidence="1" id="KW-1133">Transmembrane helix</keyword>
<feature type="transmembrane region" description="Helical" evidence="1">
    <location>
        <begin position="65"/>
        <end position="86"/>
    </location>
</feature>
<dbReference type="GO" id="GO:0006508">
    <property type="term" value="P:proteolysis"/>
    <property type="evidence" value="ECO:0007669"/>
    <property type="project" value="UniProtKB-KW"/>
</dbReference>
<keyword evidence="3" id="KW-0482">Metalloprotease</keyword>
<evidence type="ECO:0000259" key="2">
    <source>
        <dbReference type="Pfam" id="PF02517"/>
    </source>
</evidence>
<dbReference type="GO" id="GO:0004175">
    <property type="term" value="F:endopeptidase activity"/>
    <property type="evidence" value="ECO:0007669"/>
    <property type="project" value="UniProtKB-ARBA"/>
</dbReference>
<evidence type="ECO:0000313" key="3">
    <source>
        <dbReference type="EMBL" id="QED48100.1"/>
    </source>
</evidence>
<keyword evidence="3" id="KW-0645">Protease</keyword>
<keyword evidence="3" id="KW-0378">Hydrolase</keyword>
<reference evidence="4" key="1">
    <citation type="submission" date="2019-08" db="EMBL/GenBank/DDBJ databases">
        <authorList>
            <person name="Zheng X."/>
        </authorList>
    </citation>
    <scope>NUCLEOTIDE SEQUENCE [LARGE SCALE GENOMIC DNA]</scope>
    <source>
        <strain evidence="4">FJAT-25496</strain>
    </source>
</reference>
<dbReference type="InterPro" id="IPR003675">
    <property type="entry name" value="Rce1/LyrA-like_dom"/>
</dbReference>
<feature type="transmembrane region" description="Helical" evidence="1">
    <location>
        <begin position="35"/>
        <end position="53"/>
    </location>
</feature>
<feature type="transmembrane region" description="Helical" evidence="1">
    <location>
        <begin position="203"/>
        <end position="223"/>
    </location>
</feature>
<accession>A0A5B8Z4S0</accession>
<name>A0A5B8Z4S0_CYTDA</name>
<dbReference type="Pfam" id="PF02517">
    <property type="entry name" value="Rce1-like"/>
    <property type="match status" value="1"/>
</dbReference>
<dbReference type="InterPro" id="IPR052710">
    <property type="entry name" value="CAAX_protease"/>
</dbReference>
<dbReference type="STRING" id="1742359.GCA_001439625_01686"/>
<dbReference type="AlphaFoldDB" id="A0A5B8Z4S0"/>
<dbReference type="Proteomes" id="UP000321555">
    <property type="component" value="Chromosome"/>
</dbReference>
<dbReference type="GO" id="GO:0080120">
    <property type="term" value="P:CAAX-box protein maturation"/>
    <property type="evidence" value="ECO:0007669"/>
    <property type="project" value="UniProtKB-ARBA"/>
</dbReference>
<keyword evidence="4" id="KW-1185">Reference proteome</keyword>
<evidence type="ECO:0000313" key="4">
    <source>
        <dbReference type="Proteomes" id="UP000321555"/>
    </source>
</evidence>
<dbReference type="PANTHER" id="PTHR36435">
    <property type="entry name" value="SLR1288 PROTEIN"/>
    <property type="match status" value="1"/>
</dbReference>
<dbReference type="RefSeq" id="WP_057770757.1">
    <property type="nucleotide sequence ID" value="NZ_CP042593.1"/>
</dbReference>
<feature type="transmembrane region" description="Helical" evidence="1">
    <location>
        <begin position="133"/>
        <end position="150"/>
    </location>
</feature>
<dbReference type="PANTHER" id="PTHR36435:SF1">
    <property type="entry name" value="CAAX AMINO TERMINAL PROTEASE FAMILY PROTEIN"/>
    <property type="match status" value="1"/>
</dbReference>
<dbReference type="EMBL" id="CP042593">
    <property type="protein sequence ID" value="QED48100.1"/>
    <property type="molecule type" value="Genomic_DNA"/>
</dbReference>